<dbReference type="Proteomes" id="UP000516446">
    <property type="component" value="Chromosome"/>
</dbReference>
<dbReference type="Gene3D" id="1.10.1470.10">
    <property type="entry name" value="YjbJ"/>
    <property type="match status" value="1"/>
</dbReference>
<evidence type="ECO:0000256" key="1">
    <source>
        <dbReference type="ARBA" id="ARBA00009129"/>
    </source>
</evidence>
<accession>A0A7H1MKE6</accession>
<proteinExistence type="inferred from homology"/>
<evidence type="ECO:0000313" key="4">
    <source>
        <dbReference type="Proteomes" id="UP000516446"/>
    </source>
</evidence>
<sequence length="84" mass="8992">MALDDKLDGMKDQVTGKVKDVAGKVTGDHKTEAEGMAEELMGKTEEKWEVVKDNASQMPIMTSIIVAAAVAAVTTAVLVHHKKN</sequence>
<dbReference type="InterPro" id="IPR036629">
    <property type="entry name" value="YjbJ_sf"/>
</dbReference>
<dbReference type="RefSeq" id="WP_006845585.1">
    <property type="nucleotide sequence ID" value="NZ_CP026847.1"/>
</dbReference>
<feature type="domain" description="CsbD-like" evidence="2">
    <location>
        <begin position="5"/>
        <end position="56"/>
    </location>
</feature>
<dbReference type="SUPFAM" id="SSF69047">
    <property type="entry name" value="Hypothetical protein YjbJ"/>
    <property type="match status" value="1"/>
</dbReference>
<organism evidence="3 4">
    <name type="scientific">Weissella koreensis</name>
    <dbReference type="NCBI Taxonomy" id="165096"/>
    <lineage>
        <taxon>Bacteria</taxon>
        <taxon>Bacillati</taxon>
        <taxon>Bacillota</taxon>
        <taxon>Bacilli</taxon>
        <taxon>Lactobacillales</taxon>
        <taxon>Lactobacillaceae</taxon>
        <taxon>Weissella</taxon>
    </lineage>
</organism>
<comment type="similarity">
    <text evidence="1">Belongs to the UPF0337 (CsbD) family.</text>
</comment>
<dbReference type="Pfam" id="PF05532">
    <property type="entry name" value="CsbD"/>
    <property type="match status" value="1"/>
</dbReference>
<gene>
    <name evidence="3" type="ORF">FY536_00970</name>
</gene>
<dbReference type="AlphaFoldDB" id="A0A7H1MKE6"/>
<evidence type="ECO:0000259" key="2">
    <source>
        <dbReference type="Pfam" id="PF05532"/>
    </source>
</evidence>
<evidence type="ECO:0000313" key="3">
    <source>
        <dbReference type="EMBL" id="QNT63932.1"/>
    </source>
</evidence>
<dbReference type="InterPro" id="IPR008462">
    <property type="entry name" value="CsbD"/>
</dbReference>
<name>A0A7H1MKE6_9LACO</name>
<reference evidence="3 4" key="1">
    <citation type="submission" date="2019-08" db="EMBL/GenBank/DDBJ databases">
        <authorList>
            <person name="Chang H.C."/>
            <person name="Mun S.Y."/>
        </authorList>
    </citation>
    <scope>NUCLEOTIDE SEQUENCE [LARGE SCALE GENOMIC DNA]</scope>
    <source>
        <strain evidence="3 4">SK</strain>
    </source>
</reference>
<protein>
    <submittedName>
        <fullName evidence="3">CsbD family protein</fullName>
    </submittedName>
</protein>
<keyword evidence="4" id="KW-1185">Reference proteome</keyword>
<dbReference type="EMBL" id="CP043431">
    <property type="protein sequence ID" value="QNT63932.1"/>
    <property type="molecule type" value="Genomic_DNA"/>
</dbReference>